<dbReference type="EMBL" id="JBHSTQ010000006">
    <property type="protein sequence ID" value="MFC6386445.1"/>
    <property type="molecule type" value="Genomic_DNA"/>
</dbReference>
<dbReference type="RefSeq" id="WP_253054205.1">
    <property type="nucleotide sequence ID" value="NZ_JAMXWN010000006.1"/>
</dbReference>
<keyword evidence="3" id="KW-1185">Reference proteome</keyword>
<organism evidence="2 3">
    <name type="scientific">Sporolactobacillus kofuensis</name>
    <dbReference type="NCBI Taxonomy" id="269672"/>
    <lineage>
        <taxon>Bacteria</taxon>
        <taxon>Bacillati</taxon>
        <taxon>Bacillota</taxon>
        <taxon>Bacilli</taxon>
        <taxon>Bacillales</taxon>
        <taxon>Sporolactobacillaceae</taxon>
        <taxon>Sporolactobacillus</taxon>
    </lineage>
</organism>
<proteinExistence type="predicted"/>
<gene>
    <name evidence="2" type="ORF">ACFP7A_07515</name>
</gene>
<accession>A0ABW1WEB9</accession>
<feature type="transmembrane region" description="Helical" evidence="1">
    <location>
        <begin position="6"/>
        <end position="24"/>
    </location>
</feature>
<dbReference type="Proteomes" id="UP001596267">
    <property type="component" value="Unassembled WGS sequence"/>
</dbReference>
<evidence type="ECO:0000313" key="2">
    <source>
        <dbReference type="EMBL" id="MFC6386445.1"/>
    </source>
</evidence>
<feature type="transmembrane region" description="Helical" evidence="1">
    <location>
        <begin position="59"/>
        <end position="79"/>
    </location>
</feature>
<keyword evidence="1" id="KW-0812">Transmembrane</keyword>
<sequence>MFYIGLVLFIIVLLCMLIGFITFLRRDYKSFFLNFIFNEKAIALLQSEKSTPQALDRTANFVILQVAVFGMIFAAYLNLPSAERWDNMRHLILLGVVVSRFVFEWLIVNILKH</sequence>
<evidence type="ECO:0008006" key="4">
    <source>
        <dbReference type="Google" id="ProtNLM"/>
    </source>
</evidence>
<name>A0ABW1WEB9_9BACL</name>
<protein>
    <recommendedName>
        <fullName evidence="4">DUF3784 domain-containing protein</fullName>
    </recommendedName>
</protein>
<feature type="transmembrane region" description="Helical" evidence="1">
    <location>
        <begin position="91"/>
        <end position="111"/>
    </location>
</feature>
<keyword evidence="1" id="KW-0472">Membrane</keyword>
<reference evidence="3" key="1">
    <citation type="journal article" date="2019" name="Int. J. Syst. Evol. Microbiol.">
        <title>The Global Catalogue of Microorganisms (GCM) 10K type strain sequencing project: providing services to taxonomists for standard genome sequencing and annotation.</title>
        <authorList>
            <consortium name="The Broad Institute Genomics Platform"/>
            <consortium name="The Broad Institute Genome Sequencing Center for Infectious Disease"/>
            <person name="Wu L."/>
            <person name="Ma J."/>
        </authorList>
    </citation>
    <scope>NUCLEOTIDE SEQUENCE [LARGE SCALE GENOMIC DNA]</scope>
    <source>
        <strain evidence="3">CCUG 42001</strain>
    </source>
</reference>
<evidence type="ECO:0000313" key="3">
    <source>
        <dbReference type="Proteomes" id="UP001596267"/>
    </source>
</evidence>
<evidence type="ECO:0000256" key="1">
    <source>
        <dbReference type="SAM" id="Phobius"/>
    </source>
</evidence>
<keyword evidence="1" id="KW-1133">Transmembrane helix</keyword>
<comment type="caution">
    <text evidence="2">The sequence shown here is derived from an EMBL/GenBank/DDBJ whole genome shotgun (WGS) entry which is preliminary data.</text>
</comment>